<dbReference type="EMBL" id="LSDD01000016">
    <property type="protein sequence ID" value="KXB69662.1"/>
    <property type="molecule type" value="Genomic_DNA"/>
</dbReference>
<proteinExistence type="inferred from homology"/>
<comment type="caution">
    <text evidence="6">The sequence shown here is derived from an EMBL/GenBank/DDBJ whole genome shotgun (WGS) entry which is preliminary data.</text>
</comment>
<dbReference type="Proteomes" id="UP000070483">
    <property type="component" value="Unassembled WGS sequence"/>
</dbReference>
<dbReference type="OrthoDB" id="9807095at2"/>
<dbReference type="SUPFAM" id="SSF55931">
    <property type="entry name" value="Glutamine synthetase/guanido kinase"/>
    <property type="match status" value="1"/>
</dbReference>
<dbReference type="Gene3D" id="1.20.120.1560">
    <property type="match status" value="1"/>
</dbReference>
<dbReference type="GO" id="GO:0006542">
    <property type="term" value="P:glutamine biosynthetic process"/>
    <property type="evidence" value="ECO:0007669"/>
    <property type="project" value="InterPro"/>
</dbReference>
<dbReference type="InterPro" id="IPR008147">
    <property type="entry name" value="Gln_synt_N"/>
</dbReference>
<accession>A0A134APN0</accession>
<dbReference type="Pfam" id="PF18318">
    <property type="entry name" value="Gln-synt_C-ter"/>
    <property type="match status" value="1"/>
</dbReference>
<dbReference type="PANTHER" id="PTHR42974">
    <property type="entry name" value="GLUTAMINE SYNTHETASE"/>
    <property type="match status" value="1"/>
</dbReference>
<feature type="domain" description="GS catalytic" evidence="5">
    <location>
        <begin position="160"/>
        <end position="592"/>
    </location>
</feature>
<feature type="coiled-coil region" evidence="3">
    <location>
        <begin position="618"/>
        <end position="652"/>
    </location>
</feature>
<organism evidence="6 7">
    <name type="scientific">Leptotrichia wadei</name>
    <dbReference type="NCBI Taxonomy" id="157687"/>
    <lineage>
        <taxon>Bacteria</taxon>
        <taxon>Fusobacteriati</taxon>
        <taxon>Fusobacteriota</taxon>
        <taxon>Fusobacteriia</taxon>
        <taxon>Fusobacteriales</taxon>
        <taxon>Leptotrichiaceae</taxon>
        <taxon>Leptotrichia</taxon>
    </lineage>
</organism>
<dbReference type="InterPro" id="IPR014746">
    <property type="entry name" value="Gln_synth/guanido_kin_cat_dom"/>
</dbReference>
<dbReference type="PROSITE" id="PS51987">
    <property type="entry name" value="GS_CATALYTIC"/>
    <property type="match status" value="1"/>
</dbReference>
<evidence type="ECO:0000259" key="4">
    <source>
        <dbReference type="PROSITE" id="PS51986"/>
    </source>
</evidence>
<dbReference type="PATRIC" id="fig|157687.3.peg.269"/>
<keyword evidence="3" id="KW-0175">Coiled coil</keyword>
<dbReference type="GO" id="GO:0004356">
    <property type="term" value="F:glutamine synthetase activity"/>
    <property type="evidence" value="ECO:0007669"/>
    <property type="project" value="InterPro"/>
</dbReference>
<gene>
    <name evidence="6" type="ORF">HMPREF3180_00266</name>
</gene>
<dbReference type="InterPro" id="IPR022147">
    <property type="entry name" value="GSIII_N"/>
</dbReference>
<dbReference type="PROSITE" id="PS51986">
    <property type="entry name" value="GS_BETA_GRASP"/>
    <property type="match status" value="1"/>
</dbReference>
<evidence type="ECO:0000256" key="1">
    <source>
        <dbReference type="PROSITE-ProRule" id="PRU01330"/>
    </source>
</evidence>
<dbReference type="PANTHER" id="PTHR42974:SF1">
    <property type="entry name" value="TYPE-3 GLUTAMINE SYNTHETASE"/>
    <property type="match status" value="1"/>
</dbReference>
<reference evidence="7" key="1">
    <citation type="submission" date="2016-01" db="EMBL/GenBank/DDBJ databases">
        <authorList>
            <person name="Mitreva M."/>
            <person name="Pepin K.H."/>
            <person name="Mihindukulasuriya K.A."/>
            <person name="Fulton R."/>
            <person name="Fronick C."/>
            <person name="O'Laughlin M."/>
            <person name="Miner T."/>
            <person name="Herter B."/>
            <person name="Rosa B.A."/>
            <person name="Cordes M."/>
            <person name="Tomlinson C."/>
            <person name="Wollam A."/>
            <person name="Palsikar V.B."/>
            <person name="Mardis E.R."/>
            <person name="Wilson R.K."/>
        </authorList>
    </citation>
    <scope>NUCLEOTIDE SEQUENCE [LARGE SCALE GENOMIC DNA]</scope>
    <source>
        <strain evidence="7">KA00185</strain>
    </source>
</reference>
<feature type="domain" description="GS beta-grasp" evidence="4">
    <location>
        <begin position="62"/>
        <end position="155"/>
    </location>
</feature>
<comment type="similarity">
    <text evidence="1 2">Belongs to the glutamine synthetase family.</text>
</comment>
<dbReference type="Pfam" id="PF00120">
    <property type="entry name" value="Gln-synt_C"/>
    <property type="match status" value="1"/>
</dbReference>
<name>A0A134APN0_9FUSO</name>
<dbReference type="Pfam" id="PF12437">
    <property type="entry name" value="GSIII_N"/>
    <property type="match status" value="1"/>
</dbReference>
<evidence type="ECO:0000259" key="5">
    <source>
        <dbReference type="PROSITE" id="PS51987"/>
    </source>
</evidence>
<dbReference type="InterPro" id="IPR027303">
    <property type="entry name" value="Gln_synth_gly_rich_site"/>
</dbReference>
<sequence length="701" mass="78685">MENAMKSFGENVFRDSNLKKRVSKEVFKEFKASQLGKTELSKETAEVIANAIKDWATKRGATHYCHWFQPLTDLTAEKHDSFLEPTESEELIYKFSGSNLIKGEPDASSFPNGGLRSTFEARGYTIWDTSSYPFIRENKNGVTLYIPTAFISFTGEALDKKVPLLRTMKYISEQSLRVLRALGNTTSKHVFNTLGVEQEYFLVKKEMFEARDDLLLTGRTLFGAPAPKGQELSDHYFGKIKDKVINFMSDVDVELWKLGIPSKTRHNEVAPNQFEVAPLFSVANLASDQNQIIMETIEKTALKHDLVALLHEKPFDGVNGSGKHNNWSLGTDDGKNLFSPGKDPKTNKKFLIFVSAVIEAVDRYYPMLRYSTATATNDHRLGGHEAPPAIISIFLGEELTTILDNIANKKDAPVSEASEVNLSVDVLPTFSMDAGDRNRTSPFAFTGNKFEFRMPGSSSTPATTAAVINAAVGKVLSEYADKLEKATEKTLPKVINEIIANAYKKHHRIIFNGNGYSEEWVKEAKRRGLTNEVSANTALRKMLDPEILELVNEIGMLSEQESAARYNAYAERYVKQLSIESRTLIDIVSKNILPSALKFANLLADHIEKNSKYGKAFIKEQEELLKDVLSNVTALRKETKSLEKEIARVSNEEDLSKQTDLAKEKLISGLEALRVPCDNLEKVIEKDLWKFPTYTDLLFKL</sequence>
<dbReference type="InterPro" id="IPR052725">
    <property type="entry name" value="GS_Type-3"/>
</dbReference>
<dbReference type="STRING" id="157687.HMPREF3180_00266"/>
<dbReference type="SMART" id="SM01230">
    <property type="entry name" value="Gln-synt_C"/>
    <property type="match status" value="1"/>
</dbReference>
<keyword evidence="6" id="KW-0436">Ligase</keyword>
<evidence type="ECO:0000313" key="7">
    <source>
        <dbReference type="Proteomes" id="UP000070483"/>
    </source>
</evidence>
<evidence type="ECO:0000313" key="6">
    <source>
        <dbReference type="EMBL" id="KXB69662.1"/>
    </source>
</evidence>
<keyword evidence="7" id="KW-1185">Reference proteome</keyword>
<dbReference type="PROSITE" id="PS00181">
    <property type="entry name" value="GLNA_ATP"/>
    <property type="match status" value="1"/>
</dbReference>
<dbReference type="InterPro" id="IPR040577">
    <property type="entry name" value="Gln-synt_C"/>
</dbReference>
<dbReference type="InterPro" id="IPR008146">
    <property type="entry name" value="Gln_synth_cat_dom"/>
</dbReference>
<dbReference type="RefSeq" id="WP_060917304.1">
    <property type="nucleotide sequence ID" value="NZ_KQ960010.1"/>
</dbReference>
<evidence type="ECO:0000256" key="2">
    <source>
        <dbReference type="RuleBase" id="RU000384"/>
    </source>
</evidence>
<dbReference type="AlphaFoldDB" id="A0A134APN0"/>
<dbReference type="Gene3D" id="3.30.590.10">
    <property type="entry name" value="Glutamine synthetase/guanido kinase, catalytic domain"/>
    <property type="match status" value="1"/>
</dbReference>
<protein>
    <submittedName>
        <fullName evidence="6">Glutamate--ammonia ligase, catalytic domain protein</fullName>
    </submittedName>
</protein>
<evidence type="ECO:0000256" key="3">
    <source>
        <dbReference type="SAM" id="Coils"/>
    </source>
</evidence>